<reference evidence="1" key="1">
    <citation type="submission" date="2021-02" db="EMBL/GenBank/DDBJ databases">
        <title>First Annotated Genome of the Yellow-green Alga Tribonema minus.</title>
        <authorList>
            <person name="Mahan K.M."/>
        </authorList>
    </citation>
    <scope>NUCLEOTIDE SEQUENCE</scope>
    <source>
        <strain evidence="1">UTEX B ZZ1240</strain>
    </source>
</reference>
<comment type="caution">
    <text evidence="1">The sequence shown here is derived from an EMBL/GenBank/DDBJ whole genome shotgun (WGS) entry which is preliminary data.</text>
</comment>
<dbReference type="EMBL" id="JAFCMP010000171">
    <property type="protein sequence ID" value="KAG5184281.1"/>
    <property type="molecule type" value="Genomic_DNA"/>
</dbReference>
<accession>A0A835YZ32</accession>
<name>A0A835YZ32_9STRA</name>
<sequence length="253" mass="27447">MDNWVVNVRSRDGLPGGTDGDFTVRMPWIPEAKYKCTIRFIAANLTSTVAYALQLRSPALARCLSTAVTNPTTPGDDGWVTAITFSGAQQAAPGVVYFNGAPSLLQARIVVQSTLAVPSTTSNSFMMHFERIADEKNSGDYSAYTVALPDMPEGNYAATLTAVYTNITANAELQVSANNIVRCLTTEKAPTEWVTVLTLSSASGVDMPEGTMYFAAAPRWLSIRLYLTYFGTYVNNIGGDLLLRLQFTRLDAE</sequence>
<proteinExistence type="predicted"/>
<gene>
    <name evidence="1" type="ORF">JKP88DRAFT_289983</name>
</gene>
<dbReference type="Proteomes" id="UP000664859">
    <property type="component" value="Unassembled WGS sequence"/>
</dbReference>
<protein>
    <submittedName>
        <fullName evidence="1">Uncharacterized protein</fullName>
    </submittedName>
</protein>
<dbReference type="AlphaFoldDB" id="A0A835YZ32"/>
<evidence type="ECO:0000313" key="2">
    <source>
        <dbReference type="Proteomes" id="UP000664859"/>
    </source>
</evidence>
<evidence type="ECO:0000313" key="1">
    <source>
        <dbReference type="EMBL" id="KAG5184281.1"/>
    </source>
</evidence>
<organism evidence="1 2">
    <name type="scientific">Tribonema minus</name>
    <dbReference type="NCBI Taxonomy" id="303371"/>
    <lineage>
        <taxon>Eukaryota</taxon>
        <taxon>Sar</taxon>
        <taxon>Stramenopiles</taxon>
        <taxon>Ochrophyta</taxon>
        <taxon>PX clade</taxon>
        <taxon>Xanthophyceae</taxon>
        <taxon>Tribonematales</taxon>
        <taxon>Tribonemataceae</taxon>
        <taxon>Tribonema</taxon>
    </lineage>
</organism>
<keyword evidence="2" id="KW-1185">Reference proteome</keyword>